<dbReference type="Proteomes" id="UP000051820">
    <property type="component" value="Unassembled WGS sequence"/>
</dbReference>
<dbReference type="AlphaFoldDB" id="A0A0R1W7D8"/>
<feature type="domain" description="DDH" evidence="1">
    <location>
        <begin position="16"/>
        <end position="154"/>
    </location>
</feature>
<dbReference type="eggNOG" id="COG0618">
    <property type="taxonomic scope" value="Bacteria"/>
</dbReference>
<proteinExistence type="predicted"/>
<dbReference type="GO" id="GO:0003676">
    <property type="term" value="F:nucleic acid binding"/>
    <property type="evidence" value="ECO:0007669"/>
    <property type="project" value="InterPro"/>
</dbReference>
<dbReference type="InterPro" id="IPR038763">
    <property type="entry name" value="DHH_sf"/>
</dbReference>
<dbReference type="Pfam" id="PF02272">
    <property type="entry name" value="DHHA1"/>
    <property type="match status" value="1"/>
</dbReference>
<dbReference type="Gene3D" id="3.90.1640.10">
    <property type="entry name" value="inorganic pyrophosphatase (n-terminal core)"/>
    <property type="match status" value="1"/>
</dbReference>
<organism evidence="3 4">
    <name type="scientific">Paucilactobacillus suebicus DSM 5007 = KCTC 3549</name>
    <dbReference type="NCBI Taxonomy" id="1423807"/>
    <lineage>
        <taxon>Bacteria</taxon>
        <taxon>Bacillati</taxon>
        <taxon>Bacillota</taxon>
        <taxon>Bacilli</taxon>
        <taxon>Lactobacillales</taxon>
        <taxon>Lactobacillaceae</taxon>
        <taxon>Paucilactobacillus</taxon>
    </lineage>
</organism>
<sequence>MNEMDEIFKQIKKYSKIIIHRHQRPDPDAIGSQIGLAEILRASFPYKTIHVVGKHILGFDWIGEMDEIDNAEFDDALVIVVDTANAPRIDDRRFDQGAELIKIDHHPNDEPFGDIMWVEPEASSSSELIYDFYEKFSDELTLPKHAAHALLAGIIGDTGRYLYPATTSHTMRVVAGLMDLGADNAAIGQHENELSLPVARLSAYVYENLTILDHGAAYLKLTKDVLAKFDLKEAGTSGVVPIPGKIKDVKLWAIFVQQDDGTYRVRLRSKTDPINEVAKLHDGGGHPLASGAKAKDEAEINQIISELDQLTKDSSKGEN</sequence>
<dbReference type="SUPFAM" id="SSF64182">
    <property type="entry name" value="DHH phosphoesterases"/>
    <property type="match status" value="1"/>
</dbReference>
<dbReference type="InterPro" id="IPR051319">
    <property type="entry name" value="Oligoribo/pAp-PDE_c-di-AMP_PDE"/>
</dbReference>
<dbReference type="RefSeq" id="WP_010622779.1">
    <property type="nucleotide sequence ID" value="NZ_AZGF01000001.1"/>
</dbReference>
<gene>
    <name evidence="3" type="ORF">FD16_GL000025</name>
</gene>
<dbReference type="PANTHER" id="PTHR47618">
    <property type="entry name" value="BIFUNCTIONAL OLIGORIBONUCLEASE AND PAP PHOSPHATASE NRNA"/>
    <property type="match status" value="1"/>
</dbReference>
<dbReference type="STRING" id="1423807.FD16_GL000025"/>
<evidence type="ECO:0000313" key="3">
    <source>
        <dbReference type="EMBL" id="KRM13458.1"/>
    </source>
</evidence>
<accession>A0A0R1W7D8</accession>
<dbReference type="PANTHER" id="PTHR47618:SF1">
    <property type="entry name" value="BIFUNCTIONAL OLIGORIBONUCLEASE AND PAP PHOSPHATASE NRNA"/>
    <property type="match status" value="1"/>
</dbReference>
<evidence type="ECO:0000259" key="2">
    <source>
        <dbReference type="Pfam" id="PF02272"/>
    </source>
</evidence>
<reference evidence="3 4" key="1">
    <citation type="journal article" date="2015" name="Genome Announc.">
        <title>Expanding the biotechnology potential of lactobacilli through comparative genomics of 213 strains and associated genera.</title>
        <authorList>
            <person name="Sun Z."/>
            <person name="Harris H.M."/>
            <person name="McCann A."/>
            <person name="Guo C."/>
            <person name="Argimon S."/>
            <person name="Zhang W."/>
            <person name="Yang X."/>
            <person name="Jeffery I.B."/>
            <person name="Cooney J.C."/>
            <person name="Kagawa T.F."/>
            <person name="Liu W."/>
            <person name="Song Y."/>
            <person name="Salvetti E."/>
            <person name="Wrobel A."/>
            <person name="Rasinkangas P."/>
            <person name="Parkhill J."/>
            <person name="Rea M.C."/>
            <person name="O'Sullivan O."/>
            <person name="Ritari J."/>
            <person name="Douillard F.P."/>
            <person name="Paul Ross R."/>
            <person name="Yang R."/>
            <person name="Briner A.E."/>
            <person name="Felis G.E."/>
            <person name="de Vos W.M."/>
            <person name="Barrangou R."/>
            <person name="Klaenhammer T.R."/>
            <person name="Caufield P.W."/>
            <person name="Cui Y."/>
            <person name="Zhang H."/>
            <person name="O'Toole P.W."/>
        </authorList>
    </citation>
    <scope>NUCLEOTIDE SEQUENCE [LARGE SCALE GENOMIC DNA]</scope>
    <source>
        <strain evidence="3 4">DSM 5007</strain>
    </source>
</reference>
<dbReference type="InterPro" id="IPR001667">
    <property type="entry name" value="DDH_dom"/>
</dbReference>
<dbReference type="PATRIC" id="fig|1423807.3.peg.25"/>
<keyword evidence="4" id="KW-1185">Reference proteome</keyword>
<feature type="domain" description="DHHA1" evidence="2">
    <location>
        <begin position="230"/>
        <end position="312"/>
    </location>
</feature>
<dbReference type="Pfam" id="PF01368">
    <property type="entry name" value="DHH"/>
    <property type="match status" value="1"/>
</dbReference>
<protein>
    <submittedName>
        <fullName evidence="3">DHH family protein</fullName>
    </submittedName>
</protein>
<name>A0A0R1W7D8_9LACO</name>
<evidence type="ECO:0000313" key="4">
    <source>
        <dbReference type="Proteomes" id="UP000051820"/>
    </source>
</evidence>
<dbReference type="EMBL" id="AZGF01000001">
    <property type="protein sequence ID" value="KRM13458.1"/>
    <property type="molecule type" value="Genomic_DNA"/>
</dbReference>
<evidence type="ECO:0000259" key="1">
    <source>
        <dbReference type="Pfam" id="PF01368"/>
    </source>
</evidence>
<dbReference type="InterPro" id="IPR003156">
    <property type="entry name" value="DHHA1_dom"/>
</dbReference>
<dbReference type="Gene3D" id="3.10.310.30">
    <property type="match status" value="1"/>
</dbReference>
<dbReference type="OrthoDB" id="9803668at2"/>
<comment type="caution">
    <text evidence="3">The sequence shown here is derived from an EMBL/GenBank/DDBJ whole genome shotgun (WGS) entry which is preliminary data.</text>
</comment>